<accession>W8C0D4</accession>
<proteinExistence type="evidence at transcript level"/>
<evidence type="ECO:0000313" key="2">
    <source>
        <dbReference type="EMBL" id="JAC02484.1"/>
    </source>
</evidence>
<keyword evidence="1" id="KW-0732">Signal</keyword>
<dbReference type="AlphaFoldDB" id="W8C0D4"/>
<protein>
    <submittedName>
        <fullName evidence="2">Uncharacterized protein</fullName>
    </submittedName>
</protein>
<reference evidence="2" key="1">
    <citation type="submission" date="2013-07" db="EMBL/GenBank/DDBJ databases">
        <authorList>
            <person name="Geib S."/>
        </authorList>
    </citation>
    <scope>NUCLEOTIDE SEQUENCE</scope>
</reference>
<feature type="signal peptide" evidence="1">
    <location>
        <begin position="1"/>
        <end position="25"/>
    </location>
</feature>
<dbReference type="OrthoDB" id="8043790at2759"/>
<reference evidence="2" key="2">
    <citation type="journal article" date="2014" name="BMC Genomics">
        <title>A genomic perspective to assessing quality of mass-reared SIT flies used in Mediterranean fruit fly (Ceratitis capitata) eradication in California.</title>
        <authorList>
            <person name="Calla B."/>
            <person name="Hall B."/>
            <person name="Hou S."/>
            <person name="Geib S.M."/>
        </authorList>
    </citation>
    <scope>NUCLEOTIDE SEQUENCE</scope>
</reference>
<dbReference type="KEGG" id="ccat:101458478"/>
<sequence length="375" mass="43423">MLLKKLAIWQFVLVFAAFMPKLMECKSFFGIGMRILNDELLLKDVLQAPPVRSDENPVVGFNYAIPQPITYIEIVSDQNVLADVNFSYQDDLVKGNITAIDDDNTTTDILEPFQVEILIYGFKETVLNVDSSYILNRDQQFQGILEPTNDEFDEDWDEFEGEDTTNTSEEIVIDSEEDMDYKDNFGEPDKIIELGARQAGDYLLYETYQTSLKNEEEASTHNVTFYYIDSNFITYVRFIIFDHTEDNEPPEVEYTHFSPNSLKATITDANTTNLFVQMLMYGYTKEDLPFDYEPFLTSRLNIPTESPLERLKALMNSKIRKTFDDPEEINFETGEKSSLLNNSSTTDASTRNYLNEYTVFNIFIIYLLTNFNLFI</sequence>
<dbReference type="EMBL" id="GAMC01004072">
    <property type="protein sequence ID" value="JAC02484.1"/>
    <property type="molecule type" value="mRNA"/>
</dbReference>
<evidence type="ECO:0000256" key="1">
    <source>
        <dbReference type="SAM" id="SignalP"/>
    </source>
</evidence>
<name>W8C0D4_CERCA</name>
<dbReference type="RefSeq" id="XP_004533611.1">
    <property type="nucleotide sequence ID" value="XM_004533554.3"/>
</dbReference>
<dbReference type="GeneID" id="101458478"/>
<feature type="chain" id="PRO_5004909563" evidence="1">
    <location>
        <begin position="26"/>
        <end position="375"/>
    </location>
</feature>
<organism evidence="2">
    <name type="scientific">Ceratitis capitata</name>
    <name type="common">Mediterranean fruit fly</name>
    <name type="synonym">Tephritis capitata</name>
    <dbReference type="NCBI Taxonomy" id="7213"/>
    <lineage>
        <taxon>Eukaryota</taxon>
        <taxon>Metazoa</taxon>
        <taxon>Ecdysozoa</taxon>
        <taxon>Arthropoda</taxon>
        <taxon>Hexapoda</taxon>
        <taxon>Insecta</taxon>
        <taxon>Pterygota</taxon>
        <taxon>Neoptera</taxon>
        <taxon>Endopterygota</taxon>
        <taxon>Diptera</taxon>
        <taxon>Brachycera</taxon>
        <taxon>Muscomorpha</taxon>
        <taxon>Tephritoidea</taxon>
        <taxon>Tephritidae</taxon>
        <taxon>Ceratitis</taxon>
        <taxon>Ceratitis</taxon>
    </lineage>
</organism>